<dbReference type="PANTHER" id="PTHR42923">
    <property type="entry name" value="PROTOPORPHYRINOGEN OXIDASE"/>
    <property type="match status" value="1"/>
</dbReference>
<accession>F8EV09</accession>
<dbReference type="Proteomes" id="UP000000491">
    <property type="component" value="Chromosome"/>
</dbReference>
<gene>
    <name evidence="2" type="ordered locus">Zymop_0394</name>
</gene>
<dbReference type="Pfam" id="PF01593">
    <property type="entry name" value="Amino_oxidase"/>
    <property type="match status" value="1"/>
</dbReference>
<dbReference type="PANTHER" id="PTHR42923:SF47">
    <property type="entry name" value="BLR3003 PROTEIN"/>
    <property type="match status" value="1"/>
</dbReference>
<dbReference type="Gene3D" id="3.90.660.50">
    <property type="match status" value="1"/>
</dbReference>
<dbReference type="HOGENOM" id="CLU_022687_2_1_5"/>
<evidence type="ECO:0000313" key="3">
    <source>
        <dbReference type="Proteomes" id="UP000000491"/>
    </source>
</evidence>
<name>F8EV09_ZYMMT</name>
<proteinExistence type="predicted"/>
<dbReference type="eggNOG" id="COG1232">
    <property type="taxonomic scope" value="Bacteria"/>
</dbReference>
<dbReference type="InterPro" id="IPR017830">
    <property type="entry name" value="SQase_HpnE"/>
</dbReference>
<dbReference type="InterPro" id="IPR002937">
    <property type="entry name" value="Amino_oxidase"/>
</dbReference>
<dbReference type="SUPFAM" id="SSF51905">
    <property type="entry name" value="FAD/NAD(P)-binding domain"/>
    <property type="match status" value="1"/>
</dbReference>
<dbReference type="InterPro" id="IPR050464">
    <property type="entry name" value="Zeta_carotene_desat/Oxidored"/>
</dbReference>
<dbReference type="Gene3D" id="3.50.50.60">
    <property type="entry name" value="FAD/NAD(P)-binding domain"/>
    <property type="match status" value="1"/>
</dbReference>
<dbReference type="InterPro" id="IPR036188">
    <property type="entry name" value="FAD/NAD-bd_sf"/>
</dbReference>
<dbReference type="STRING" id="579138.Zymop_0394"/>
<reference evidence="2 3" key="1">
    <citation type="journal article" date="2011" name="J. Bacteriol.">
        <title>Genome sequence of the ethanol-producing Zymomonas mobilis subsp. pomaceae lectotype strain ATCC 29192.</title>
        <authorList>
            <person name="Kouvelis V.N."/>
            <person name="Davenport K.W."/>
            <person name="Brettin T.S."/>
            <person name="Bruce D."/>
            <person name="Detter C."/>
            <person name="Han C.S."/>
            <person name="Nolan M."/>
            <person name="Tapia R."/>
            <person name="Damoulaki A."/>
            <person name="Kyrpides N.C."/>
            <person name="Typas M.A."/>
            <person name="Pappas K.M."/>
        </authorList>
    </citation>
    <scope>NUCLEOTIDE SEQUENCE [LARGE SCALE GENOMIC DNA]</scope>
    <source>
        <strain evidence="3">ATCC 29192 / DSM 22645 / JCM 10191 / CCUG 17912 / NBRC 13757 / NCIMB 11200 / NRRL B-4491 / Barker I</strain>
    </source>
</reference>
<sequence length="413" mass="45712">MSITHIVGAGLAGLSTAVALSKAGKSVRIYEAAARAGGRCRSYYDKKLDMVIDNGNHMLLSGNKSAHSYLKTIGADHNFSGPSHADFSFCDLKDRERYTIKLNNGRLPWWFFLPHNRVPHSKIMDYLALTRLLFSKADSKIGDILPTQNSLWHKLLDPFFVAVLNTPAKEGSARLAEKVIKESLLKGGHACLPRIAKPDLASAFIDPALLYLKEKGVEVNFNKRLRQIDFSDHYAVTLDFGSENITLEKGDKLVIALPSWVVSDLLPNIETPNAYQSIINAHFCVKPPAGIAPIMGVIGGTAEWIFAFPDRLSVTISAANALLEEDRETLVNRIWQDITTVYALNQKLPSWQIVKEKRATFEATPEQNNRRPPATTCWHNLFLAGDWTRTGLPATIESAIRSGHIAADLVLSD</sequence>
<organism evidence="2 3">
    <name type="scientific">Zymomonas mobilis subsp. pomaceae (strain ATCC 29192 / DSM 22645 / JCM 10191 / CCUG 17912 / NBRC 13757 / NCIMB 11200 / NRRL B-4491 / Barker I)</name>
    <dbReference type="NCBI Taxonomy" id="579138"/>
    <lineage>
        <taxon>Bacteria</taxon>
        <taxon>Pseudomonadati</taxon>
        <taxon>Pseudomonadota</taxon>
        <taxon>Alphaproteobacteria</taxon>
        <taxon>Sphingomonadales</taxon>
        <taxon>Zymomonadaceae</taxon>
        <taxon>Zymomonas</taxon>
    </lineage>
</organism>
<feature type="domain" description="Amine oxidase" evidence="1">
    <location>
        <begin position="11"/>
        <end position="411"/>
    </location>
</feature>
<evidence type="ECO:0000259" key="1">
    <source>
        <dbReference type="Pfam" id="PF01593"/>
    </source>
</evidence>
<evidence type="ECO:0000313" key="2">
    <source>
        <dbReference type="EMBL" id="AEI37297.1"/>
    </source>
</evidence>
<dbReference type="PATRIC" id="fig|579138.3.peg.411"/>
<dbReference type="NCBIfam" id="TIGR03467">
    <property type="entry name" value="HpnE"/>
    <property type="match status" value="1"/>
</dbReference>
<dbReference type="GO" id="GO:0016491">
    <property type="term" value="F:oxidoreductase activity"/>
    <property type="evidence" value="ECO:0007669"/>
    <property type="project" value="InterPro"/>
</dbReference>
<dbReference type="AlphaFoldDB" id="F8EV09"/>
<protein>
    <submittedName>
        <fullName evidence="2">Squalene-associated FAD-dependent desaturase</fullName>
    </submittedName>
</protein>
<dbReference type="RefSeq" id="WP_013933696.1">
    <property type="nucleotide sequence ID" value="NC_015709.1"/>
</dbReference>
<dbReference type="KEGG" id="zmp:Zymop_0394"/>
<dbReference type="EMBL" id="CP002865">
    <property type="protein sequence ID" value="AEI37297.1"/>
    <property type="molecule type" value="Genomic_DNA"/>
</dbReference>